<dbReference type="AlphaFoldDB" id="A0A0A1H1B7"/>
<dbReference type="GO" id="GO:0004764">
    <property type="term" value="F:shikimate 3-dehydrogenase (NADP+) activity"/>
    <property type="evidence" value="ECO:0007669"/>
    <property type="project" value="UniProtKB-UniRule"/>
</dbReference>
<evidence type="ECO:0000256" key="5">
    <source>
        <dbReference type="ARBA" id="ARBA00023002"/>
    </source>
</evidence>
<comment type="function">
    <text evidence="8">Involved in the biosynthesis of the chorismate, which leads to the biosynthesis of aromatic amino acids. Catalyzes the reversible NADPH linked reduction of 3-dehydroshikimate (DHSA) to yield shikimate (SA).</text>
</comment>
<dbReference type="Gene3D" id="3.40.50.720">
    <property type="entry name" value="NAD(P)-binding Rossmann-like Domain"/>
    <property type="match status" value="1"/>
</dbReference>
<evidence type="ECO:0000256" key="7">
    <source>
        <dbReference type="ARBA" id="ARBA00049442"/>
    </source>
</evidence>
<feature type="binding site" evidence="8">
    <location>
        <position position="238"/>
    </location>
    <ligand>
        <name>NADP(+)</name>
        <dbReference type="ChEBI" id="CHEBI:58349"/>
    </ligand>
</feature>
<organism evidence="12 13">
    <name type="scientific">Paucilactobacillus hokkaidonensis JCM 18461</name>
    <dbReference type="NCBI Taxonomy" id="1291742"/>
    <lineage>
        <taxon>Bacteria</taxon>
        <taxon>Bacillati</taxon>
        <taxon>Bacillota</taxon>
        <taxon>Bacilli</taxon>
        <taxon>Lactobacillales</taxon>
        <taxon>Lactobacillaceae</taxon>
        <taxon>Paucilactobacillus</taxon>
    </lineage>
</organism>
<dbReference type="STRING" id="1291742.LOOC260_120150"/>
<dbReference type="EC" id="1.1.1.25" evidence="2 8"/>
<feature type="domain" description="Quinate/shikimate 5-dehydrogenase/glutamyl-tRNA reductase" evidence="9">
    <location>
        <begin position="119"/>
        <end position="210"/>
    </location>
</feature>
<dbReference type="KEGG" id="lho:LOOC260_120150"/>
<dbReference type="PANTHER" id="PTHR21089">
    <property type="entry name" value="SHIKIMATE DEHYDROGENASE"/>
    <property type="match status" value="1"/>
</dbReference>
<feature type="active site" description="Proton acceptor" evidence="8">
    <location>
        <position position="75"/>
    </location>
</feature>
<keyword evidence="6 8" id="KW-0057">Aromatic amino acid biosynthesis</keyword>
<proteinExistence type="inferred from homology"/>
<comment type="pathway">
    <text evidence="1 8">Metabolic intermediate biosynthesis; chorismate biosynthesis; chorismate from D-erythrose 4-phosphate and phosphoenolpyruvate: step 4/7.</text>
</comment>
<feature type="binding site" evidence="8">
    <location>
        <begin position="135"/>
        <end position="139"/>
    </location>
    <ligand>
        <name>NADP(+)</name>
        <dbReference type="ChEBI" id="CHEBI:58349"/>
    </ligand>
</feature>
<comment type="similarity">
    <text evidence="8">Belongs to the shikimate dehydrogenase family.</text>
</comment>
<dbReference type="PANTHER" id="PTHR21089:SF1">
    <property type="entry name" value="BIFUNCTIONAL 3-DEHYDROQUINATE DEHYDRATASE_SHIKIMATE DEHYDROGENASE, CHLOROPLASTIC"/>
    <property type="match status" value="1"/>
</dbReference>
<comment type="catalytic activity">
    <reaction evidence="7 8">
        <text>shikimate + NADP(+) = 3-dehydroshikimate + NADPH + H(+)</text>
        <dbReference type="Rhea" id="RHEA:17737"/>
        <dbReference type="ChEBI" id="CHEBI:15378"/>
        <dbReference type="ChEBI" id="CHEBI:16630"/>
        <dbReference type="ChEBI" id="CHEBI:36208"/>
        <dbReference type="ChEBI" id="CHEBI:57783"/>
        <dbReference type="ChEBI" id="CHEBI:58349"/>
        <dbReference type="EC" id="1.1.1.25"/>
    </reaction>
</comment>
<dbReference type="InterPro" id="IPR013708">
    <property type="entry name" value="Shikimate_DH-bd_N"/>
</dbReference>
<reference evidence="12 13" key="1">
    <citation type="submission" date="2014-11" db="EMBL/GenBank/DDBJ databases">
        <title>Complete genome sequence and analysis of Lactobacillus hokkaidonensis LOOC260T.</title>
        <authorList>
            <person name="Tanizawa Y."/>
            <person name="Tohno M."/>
            <person name="Kaminuma E."/>
            <person name="Nakamura Y."/>
            <person name="Arita M."/>
        </authorList>
    </citation>
    <scope>NUCLEOTIDE SEQUENCE [LARGE SCALE GENOMIC DNA]</scope>
    <source>
        <strain evidence="12 13">LOOC260</strain>
    </source>
</reference>
<dbReference type="InterPro" id="IPR046346">
    <property type="entry name" value="Aminoacid_DH-like_N_sf"/>
</dbReference>
<dbReference type="GO" id="GO:0008652">
    <property type="term" value="P:amino acid biosynthetic process"/>
    <property type="evidence" value="ECO:0007669"/>
    <property type="project" value="UniProtKB-KW"/>
</dbReference>
<dbReference type="InterPro" id="IPR011342">
    <property type="entry name" value="Shikimate_DH"/>
</dbReference>
<feature type="binding site" evidence="8">
    <location>
        <position position="96"/>
    </location>
    <ligand>
        <name>shikimate</name>
        <dbReference type="ChEBI" id="CHEBI:36208"/>
    </ligand>
</feature>
<dbReference type="InterPro" id="IPR036291">
    <property type="entry name" value="NAD(P)-bd_dom_sf"/>
</dbReference>
<sequence>MEENEGADGQTQLFGLFAHPAGHSLSPLMHNTSFQHYHLNAKYLGFDLQPAQLASAIEGIRIFKFGGVNLSMPFKQQVIPLLDQITPRAKQLNSVNVITNHDGQLIGDSVDGEGFFYNLANQKIKVAGETMTLFGAGGAGLSIVQAAIDQHLKEIFIFKRHNQTFNQVAQQLKELAKNQLTQVNLIDYADEQMMIQAIQVSTIIVNSTNLGMDDYVNRMPAPPGVLQYLKPQQIVCDVIYAPLETKFLAYAKNQGCQTFNGLGMLIYQGALSFKKWTNQSMPIKTVQTAIQRQLQESRK</sequence>
<protein>
    <recommendedName>
        <fullName evidence="2 8">Shikimate dehydrogenase (NADP(+))</fullName>
        <shortName evidence="8">SDH</shortName>
        <ecNumber evidence="2 8">1.1.1.25</ecNumber>
    </recommendedName>
</protein>
<evidence type="ECO:0000256" key="3">
    <source>
        <dbReference type="ARBA" id="ARBA00022605"/>
    </source>
</evidence>
<dbReference type="Pfam" id="PF18317">
    <property type="entry name" value="SDH_C"/>
    <property type="match status" value="1"/>
</dbReference>
<evidence type="ECO:0000259" key="9">
    <source>
        <dbReference type="Pfam" id="PF01488"/>
    </source>
</evidence>
<dbReference type="EMBL" id="AP014680">
    <property type="protein sequence ID" value="BAP86521.1"/>
    <property type="molecule type" value="Genomic_DNA"/>
</dbReference>
<gene>
    <name evidence="8 12" type="primary">aroE</name>
    <name evidence="12" type="ORF">LOOC260_120150</name>
</gene>
<dbReference type="CDD" id="cd01065">
    <property type="entry name" value="NAD_bind_Shikimate_DH"/>
    <property type="match status" value="1"/>
</dbReference>
<evidence type="ECO:0000256" key="6">
    <source>
        <dbReference type="ARBA" id="ARBA00023141"/>
    </source>
</evidence>
<keyword evidence="5 8" id="KW-0560">Oxidoreductase</keyword>
<keyword evidence="3 8" id="KW-0028">Amino-acid biosynthesis</keyword>
<dbReference type="GO" id="GO:0009073">
    <property type="term" value="P:aromatic amino acid family biosynthetic process"/>
    <property type="evidence" value="ECO:0007669"/>
    <property type="project" value="UniProtKB-KW"/>
</dbReference>
<dbReference type="InterPro" id="IPR006151">
    <property type="entry name" value="Shikm_DH/Glu-tRNA_Rdtase"/>
</dbReference>
<feature type="domain" description="Shikimate dehydrogenase substrate binding N-terminal" evidence="10">
    <location>
        <begin position="16"/>
        <end position="98"/>
    </location>
</feature>
<dbReference type="NCBIfam" id="TIGR00507">
    <property type="entry name" value="aroE"/>
    <property type="match status" value="1"/>
</dbReference>
<dbReference type="SUPFAM" id="SSF53223">
    <property type="entry name" value="Aminoacid dehydrogenase-like, N-terminal domain"/>
    <property type="match status" value="1"/>
</dbReference>
<dbReference type="SUPFAM" id="SSF51735">
    <property type="entry name" value="NAD(P)-binding Rossmann-fold domains"/>
    <property type="match status" value="1"/>
</dbReference>
<name>A0A0A1H1B7_9LACO</name>
<dbReference type="RefSeq" id="WP_041094654.1">
    <property type="nucleotide sequence ID" value="NZ_AP014680.1"/>
</dbReference>
<dbReference type="GO" id="GO:0050661">
    <property type="term" value="F:NADP binding"/>
    <property type="evidence" value="ECO:0007669"/>
    <property type="project" value="InterPro"/>
</dbReference>
<dbReference type="Pfam" id="PF08501">
    <property type="entry name" value="Shikimate_dh_N"/>
    <property type="match status" value="1"/>
</dbReference>
<dbReference type="Pfam" id="PF01488">
    <property type="entry name" value="Shikimate_DH"/>
    <property type="match status" value="1"/>
</dbReference>
<dbReference type="InterPro" id="IPR041121">
    <property type="entry name" value="SDH_C"/>
</dbReference>
<evidence type="ECO:0000256" key="1">
    <source>
        <dbReference type="ARBA" id="ARBA00004871"/>
    </source>
</evidence>
<feature type="binding site" evidence="8">
    <location>
        <position position="71"/>
    </location>
    <ligand>
        <name>shikimate</name>
        <dbReference type="ChEBI" id="CHEBI:36208"/>
    </ligand>
</feature>
<dbReference type="InterPro" id="IPR022893">
    <property type="entry name" value="Shikimate_DH_fam"/>
</dbReference>
<comment type="caution">
    <text evidence="8">Lacks conserved residue(s) required for the propagation of feature annotation.</text>
</comment>
<evidence type="ECO:0000256" key="4">
    <source>
        <dbReference type="ARBA" id="ARBA00022857"/>
    </source>
</evidence>
<evidence type="ECO:0000256" key="2">
    <source>
        <dbReference type="ARBA" id="ARBA00012962"/>
    </source>
</evidence>
<dbReference type="GO" id="GO:0019632">
    <property type="term" value="P:shikimate metabolic process"/>
    <property type="evidence" value="ECO:0007669"/>
    <property type="project" value="InterPro"/>
</dbReference>
<accession>A0A0A1H1B7</accession>
<feature type="domain" description="SDH C-terminal" evidence="11">
    <location>
        <begin position="261"/>
        <end position="290"/>
    </location>
</feature>
<dbReference type="HAMAP" id="MF_00222">
    <property type="entry name" value="Shikimate_DH_AroE"/>
    <property type="match status" value="1"/>
</dbReference>
<keyword evidence="4 8" id="KW-0521">NADP</keyword>
<feature type="binding site" evidence="8">
    <location>
        <begin position="24"/>
        <end position="26"/>
    </location>
    <ligand>
        <name>shikimate</name>
        <dbReference type="ChEBI" id="CHEBI:36208"/>
    </ligand>
</feature>
<feature type="binding site" evidence="8">
    <location>
        <position position="111"/>
    </location>
    <ligand>
        <name>shikimate</name>
        <dbReference type="ChEBI" id="CHEBI:36208"/>
    </ligand>
</feature>
<dbReference type="Proteomes" id="UP000031620">
    <property type="component" value="Chromosome"/>
</dbReference>
<evidence type="ECO:0000313" key="13">
    <source>
        <dbReference type="Proteomes" id="UP000031620"/>
    </source>
</evidence>
<dbReference type="GO" id="GO:0009423">
    <property type="term" value="P:chorismate biosynthetic process"/>
    <property type="evidence" value="ECO:0007669"/>
    <property type="project" value="UniProtKB-UniRule"/>
</dbReference>
<dbReference type="UniPathway" id="UPA00053">
    <property type="reaction ID" value="UER00087"/>
</dbReference>
<dbReference type="HOGENOM" id="CLU_044063_4_1_9"/>
<evidence type="ECO:0000259" key="11">
    <source>
        <dbReference type="Pfam" id="PF18317"/>
    </source>
</evidence>
<feature type="binding site" evidence="8">
    <location>
        <position position="261"/>
    </location>
    <ligand>
        <name>NADP(+)</name>
        <dbReference type="ChEBI" id="CHEBI:58349"/>
    </ligand>
</feature>
<evidence type="ECO:0000259" key="10">
    <source>
        <dbReference type="Pfam" id="PF08501"/>
    </source>
</evidence>
<evidence type="ECO:0000313" key="12">
    <source>
        <dbReference type="EMBL" id="BAP86521.1"/>
    </source>
</evidence>
<feature type="binding site" evidence="8">
    <location>
        <position position="240"/>
    </location>
    <ligand>
        <name>shikimate</name>
        <dbReference type="ChEBI" id="CHEBI:36208"/>
    </ligand>
</feature>
<evidence type="ECO:0000256" key="8">
    <source>
        <dbReference type="HAMAP-Rule" id="MF_00222"/>
    </source>
</evidence>
<dbReference type="Gene3D" id="3.40.50.10860">
    <property type="entry name" value="Leucine Dehydrogenase, chain A, domain 1"/>
    <property type="match status" value="1"/>
</dbReference>
<feature type="binding site" evidence="8">
    <location>
        <position position="268"/>
    </location>
    <ligand>
        <name>shikimate</name>
        <dbReference type="ChEBI" id="CHEBI:36208"/>
    </ligand>
</feature>
<comment type="subunit">
    <text evidence="8">Homodimer.</text>
</comment>